<evidence type="ECO:0000256" key="3">
    <source>
        <dbReference type="ARBA" id="ARBA00024330"/>
    </source>
</evidence>
<dbReference type="AlphaFoldDB" id="A0A9X0A551"/>
<dbReference type="GO" id="GO:0006183">
    <property type="term" value="P:GTP biosynthetic process"/>
    <property type="evidence" value="ECO:0007669"/>
    <property type="project" value="TreeGrafter"/>
</dbReference>
<keyword evidence="2" id="KW-0332">GMP biosynthesis</keyword>
<reference evidence="8" key="1">
    <citation type="submission" date="2023-01" db="EMBL/GenBank/DDBJ databases">
        <title>Genome assembly of the deep-sea coral Lophelia pertusa.</title>
        <authorList>
            <person name="Herrera S."/>
            <person name="Cordes E."/>
        </authorList>
    </citation>
    <scope>NUCLEOTIDE SEQUENCE</scope>
    <source>
        <strain evidence="8">USNM1676648</strain>
        <tissue evidence="8">Polyp</tissue>
    </source>
</reference>
<evidence type="ECO:0000256" key="6">
    <source>
        <dbReference type="ARBA" id="ARBA00048028"/>
    </source>
</evidence>
<evidence type="ECO:0000256" key="1">
    <source>
        <dbReference type="ARBA" id="ARBA00005502"/>
    </source>
</evidence>
<dbReference type="OrthoDB" id="416622at2759"/>
<keyword evidence="9" id="KW-1185">Reference proteome</keyword>
<dbReference type="Gene3D" id="3.20.20.70">
    <property type="entry name" value="Aldolase class I"/>
    <property type="match status" value="1"/>
</dbReference>
<comment type="catalytic activity">
    <reaction evidence="6">
        <text>IMP + NAD(+) + H2O = XMP + NADH + H(+)</text>
        <dbReference type="Rhea" id="RHEA:11708"/>
        <dbReference type="ChEBI" id="CHEBI:15377"/>
        <dbReference type="ChEBI" id="CHEBI:15378"/>
        <dbReference type="ChEBI" id="CHEBI:57464"/>
        <dbReference type="ChEBI" id="CHEBI:57540"/>
        <dbReference type="ChEBI" id="CHEBI:57945"/>
        <dbReference type="ChEBI" id="CHEBI:58053"/>
        <dbReference type="EC" id="1.1.1.205"/>
    </reaction>
</comment>
<comment type="pathway">
    <text evidence="3">Purine metabolism; XMP biosynthesis via de novo pathway; XMP from IMP: step 1/1.</text>
</comment>
<evidence type="ECO:0000259" key="7">
    <source>
        <dbReference type="Pfam" id="PF00478"/>
    </source>
</evidence>
<organism evidence="8 9">
    <name type="scientific">Desmophyllum pertusum</name>
    <dbReference type="NCBI Taxonomy" id="174260"/>
    <lineage>
        <taxon>Eukaryota</taxon>
        <taxon>Metazoa</taxon>
        <taxon>Cnidaria</taxon>
        <taxon>Anthozoa</taxon>
        <taxon>Hexacorallia</taxon>
        <taxon>Scleractinia</taxon>
        <taxon>Caryophylliina</taxon>
        <taxon>Caryophylliidae</taxon>
        <taxon>Desmophyllum</taxon>
    </lineage>
</organism>
<dbReference type="FunFam" id="3.20.20.70:FF:000424">
    <property type="entry name" value="Inosine-5'-monophosphate dehydrogenase 2"/>
    <property type="match status" value="1"/>
</dbReference>
<protein>
    <recommendedName>
        <fullName evidence="4">IMP dehydrogenase</fullName>
        <ecNumber evidence="4">1.1.1.205</ecNumber>
    </recommendedName>
</protein>
<dbReference type="Proteomes" id="UP001163046">
    <property type="component" value="Unassembled WGS sequence"/>
</dbReference>
<dbReference type="PANTHER" id="PTHR11911">
    <property type="entry name" value="INOSINE-5-MONOPHOSPHATE DEHYDROGENASE RELATED"/>
    <property type="match status" value="1"/>
</dbReference>
<evidence type="ECO:0000256" key="4">
    <source>
        <dbReference type="ARBA" id="ARBA00024384"/>
    </source>
</evidence>
<dbReference type="SUPFAM" id="SSF51412">
    <property type="entry name" value="Inosine monophosphate dehydrogenase (IMPDH)"/>
    <property type="match status" value="1"/>
</dbReference>
<dbReference type="Pfam" id="PF00478">
    <property type="entry name" value="IMPDH"/>
    <property type="match status" value="1"/>
</dbReference>
<evidence type="ECO:0000256" key="2">
    <source>
        <dbReference type="ARBA" id="ARBA00022749"/>
    </source>
</evidence>
<dbReference type="GO" id="GO:0003938">
    <property type="term" value="F:IMP dehydrogenase activity"/>
    <property type="evidence" value="ECO:0007669"/>
    <property type="project" value="UniProtKB-EC"/>
</dbReference>
<dbReference type="GO" id="GO:0005737">
    <property type="term" value="C:cytoplasm"/>
    <property type="evidence" value="ECO:0007669"/>
    <property type="project" value="TreeGrafter"/>
</dbReference>
<dbReference type="InterPro" id="IPR013785">
    <property type="entry name" value="Aldolase_TIM"/>
</dbReference>
<dbReference type="PANTHER" id="PTHR11911:SF111">
    <property type="entry name" value="INOSINE-5'-MONOPHOSPHATE DEHYDROGENASE"/>
    <property type="match status" value="1"/>
</dbReference>
<evidence type="ECO:0000313" key="8">
    <source>
        <dbReference type="EMBL" id="KAJ7393621.1"/>
    </source>
</evidence>
<proteinExistence type="inferred from homology"/>
<sequence>MGSLDALEHESSQSRYFVENHRLRVAQGVSGTVPDKGSVHRFVPYLFTGIQHGCQDMGTQSLSATRSMMYSGQLKFEKRSASAKAEGGVHGLHSYEKRLY</sequence>
<name>A0A9X0A551_9CNID</name>
<dbReference type="EC" id="1.1.1.205" evidence="4"/>
<comment type="caution">
    <text evidence="8">The sequence shown here is derived from an EMBL/GenBank/DDBJ whole genome shotgun (WGS) entry which is preliminary data.</text>
</comment>
<accession>A0A9X0A551</accession>
<feature type="domain" description="IMP dehydrogenase/GMP reductase" evidence="7">
    <location>
        <begin position="1"/>
        <end position="90"/>
    </location>
</feature>
<gene>
    <name evidence="8" type="primary">IMPDH1B</name>
    <name evidence="8" type="ORF">OS493_006608</name>
</gene>
<keyword evidence="2" id="KW-0658">Purine biosynthesis</keyword>
<dbReference type="GO" id="GO:0006177">
    <property type="term" value="P:GMP biosynthetic process"/>
    <property type="evidence" value="ECO:0007669"/>
    <property type="project" value="UniProtKB-KW"/>
</dbReference>
<evidence type="ECO:0000256" key="5">
    <source>
        <dbReference type="ARBA" id="ARBA00046101"/>
    </source>
</evidence>
<dbReference type="InterPro" id="IPR001093">
    <property type="entry name" value="IMP_DH_GMPRt"/>
</dbReference>
<comment type="similarity">
    <text evidence="1">Belongs to the IMPDH/GMPR family.</text>
</comment>
<keyword evidence="8" id="KW-0560">Oxidoreductase</keyword>
<dbReference type="EMBL" id="MU825398">
    <property type="protein sequence ID" value="KAJ7393621.1"/>
    <property type="molecule type" value="Genomic_DNA"/>
</dbReference>
<comment type="function">
    <text evidence="5">Catalyzes the conversion of inosine 5'-phosphate (IMP) to xanthosine 5'-phosphate (XMP), the first committed and rate-limiting step in the de novo synthesis of guanine nucleotides, and therefore plays an important role in the regulation of cell growth. Could also have a single-stranded nucleic acid-binding activity and could play a role in RNA and/or DNA metabolism. It may also have a role in the development of malignancy and the growth progression of some tumors.</text>
</comment>
<dbReference type="InterPro" id="IPR005990">
    <property type="entry name" value="IMP_DH"/>
</dbReference>
<evidence type="ECO:0000313" key="9">
    <source>
        <dbReference type="Proteomes" id="UP001163046"/>
    </source>
</evidence>